<name>A0A5D0CU97_9BACL</name>
<comment type="caution">
    <text evidence="1">The sequence shown here is derived from an EMBL/GenBank/DDBJ whole genome shotgun (WGS) entry which is preliminary data.</text>
</comment>
<accession>A0A5D0CU97</accession>
<dbReference type="EMBL" id="VSDO01000002">
    <property type="protein sequence ID" value="TYA13452.1"/>
    <property type="molecule type" value="Genomic_DNA"/>
</dbReference>
<proteinExistence type="predicted"/>
<sequence>MSHYPNEIQDFHAAIVKLRGITEIESGVDNLAAVDAEVLRFPSFAHLPHAALLRTGGGLDNEVLIQFELGIDYTAEGLQAVEFLAWFVRDAARGGTKIQMRPFALPPESPYGRQLGTSLKFHIDLFVDGIEDTLEPAYKDISRLTESLETAIRVYRIPLKPTYI</sequence>
<gene>
    <name evidence="1" type="ORF">FRY98_12415</name>
</gene>
<dbReference type="OrthoDB" id="289561at2"/>
<evidence type="ECO:0000313" key="2">
    <source>
        <dbReference type="Proteomes" id="UP000325218"/>
    </source>
</evidence>
<reference evidence="1 2" key="1">
    <citation type="submission" date="2019-08" db="EMBL/GenBank/DDBJ databases">
        <title>Genome sequencing of Paenibacillus faecis DSM 23593(T).</title>
        <authorList>
            <person name="Kook J.-K."/>
            <person name="Park S.-N."/>
            <person name="Lim Y.K."/>
        </authorList>
    </citation>
    <scope>NUCLEOTIDE SEQUENCE [LARGE SCALE GENOMIC DNA]</scope>
    <source>
        <strain evidence="1 2">DSM 23593</strain>
    </source>
</reference>
<organism evidence="1 2">
    <name type="scientific">Paenibacillus faecis</name>
    <dbReference type="NCBI Taxonomy" id="862114"/>
    <lineage>
        <taxon>Bacteria</taxon>
        <taxon>Bacillati</taxon>
        <taxon>Bacillota</taxon>
        <taxon>Bacilli</taxon>
        <taxon>Bacillales</taxon>
        <taxon>Paenibacillaceae</taxon>
        <taxon>Paenibacillus</taxon>
    </lineage>
</organism>
<keyword evidence="2" id="KW-1185">Reference proteome</keyword>
<protein>
    <submittedName>
        <fullName evidence="1">Uncharacterized protein</fullName>
    </submittedName>
</protein>
<dbReference type="RefSeq" id="WP_148452141.1">
    <property type="nucleotide sequence ID" value="NZ_VSDO01000002.1"/>
</dbReference>
<dbReference type="AlphaFoldDB" id="A0A5D0CU97"/>
<evidence type="ECO:0000313" key="1">
    <source>
        <dbReference type="EMBL" id="TYA13452.1"/>
    </source>
</evidence>
<dbReference type="Proteomes" id="UP000325218">
    <property type="component" value="Unassembled WGS sequence"/>
</dbReference>